<dbReference type="Pfam" id="PF00015">
    <property type="entry name" value="MCPsignal"/>
    <property type="match status" value="1"/>
</dbReference>
<feature type="transmembrane region" description="Helical" evidence="10">
    <location>
        <begin position="339"/>
        <end position="359"/>
    </location>
</feature>
<feature type="transmembrane region" description="Helical" evidence="10">
    <location>
        <begin position="251"/>
        <end position="273"/>
    </location>
</feature>
<feature type="transmembrane region" description="Helical" evidence="10">
    <location>
        <begin position="309"/>
        <end position="327"/>
    </location>
</feature>
<name>A0ABV4TS38_9GAMM</name>
<dbReference type="PANTHER" id="PTHR11730">
    <property type="entry name" value="AMMONIUM TRANSPORTER"/>
    <property type="match status" value="1"/>
</dbReference>
<feature type="transmembrane region" description="Helical" evidence="10">
    <location>
        <begin position="222"/>
        <end position="239"/>
    </location>
</feature>
<comment type="similarity">
    <text evidence="8">Belongs to the methyl-accepting chemotaxis (MCP) protein family.</text>
</comment>
<evidence type="ECO:0000256" key="8">
    <source>
        <dbReference type="ARBA" id="ARBA00029447"/>
    </source>
</evidence>
<organism evidence="13 14">
    <name type="scientific">Thiohalorhabdus methylotrophus</name>
    <dbReference type="NCBI Taxonomy" id="3242694"/>
    <lineage>
        <taxon>Bacteria</taxon>
        <taxon>Pseudomonadati</taxon>
        <taxon>Pseudomonadota</taxon>
        <taxon>Gammaproteobacteria</taxon>
        <taxon>Thiohalorhabdales</taxon>
        <taxon>Thiohalorhabdaceae</taxon>
        <taxon>Thiohalorhabdus</taxon>
    </lineage>
</organism>
<feature type="transmembrane region" description="Helical" evidence="10">
    <location>
        <begin position="143"/>
        <end position="160"/>
    </location>
</feature>
<dbReference type="PROSITE" id="PS50111">
    <property type="entry name" value="CHEMOTAXIS_TRANSDUC_2"/>
    <property type="match status" value="1"/>
</dbReference>
<evidence type="ECO:0000256" key="2">
    <source>
        <dbReference type="ARBA" id="ARBA00005887"/>
    </source>
</evidence>
<sequence length="750" mass="77383">MQLVVRRFLALYLLGGGMIARAGQSPEAVQSNLDLAWILIASALVFFMQAGFAALETGMIRAKNSLNVAAKNTGDILVAALLFFLTGYALMFGDSADGLFGTSGFLLGGVETPFEYAFFLFQLVFAGTAATIVSGAVAERMRFGAYLVISAAVTGLIYPVSGHWVWGDGGWLAGLGFVDFAGSTVVHALGGWVGLVGAWLLGPRLGRLAPDGTAREIPPHNLLLTAIGVFILWLGWFGFNGGSTLSADGSIAVVLVNTFLAAAAGGIAALLLIPHNAGTRAISGVLNGIVGGLVGITAGAAAVSPGGAILIGLVAGGVVVAGEWFVLHVLRVDDPVGAVSAHAFAGAWGTLAVALFAPVAELPMGDRLAQLGVQGVGVLAVAAWGLGTGAVVFGLLRAMGRLRVPEEDEERGLNEAEHGARTVWLDTLRTMQAIARERDLSQRAPVEPHTEAGEVAQGLNGLLKEFAGTFGAWQGETGRVSAAGDQLAGSAESIADSARDSADRVERVRASVSEADTVVQDVVAQIQEVSRSARHANERTQTGRQAVERAATGIRELRAAGERVEGANRTIRDIAERTDLLALNAAIEAANAGEAGQGFGVVADEVRALAHQTAQATSEVGGLLAELQQRASDSAEAVDGLQTAMQDMAAMVDQTDQSADRIAGGAEQLAATMHEAAGETAGIAESVGTVARHGEEVRGASRELGELALGLRRSLAVYRLPEEAEDTSRVPGTLVARSHVAQMQGAPARA</sequence>
<keyword evidence="4 10" id="KW-0812">Transmembrane</keyword>
<keyword evidence="6 10" id="KW-0472">Membrane</keyword>
<evidence type="ECO:0000256" key="4">
    <source>
        <dbReference type="ARBA" id="ARBA00022692"/>
    </source>
</evidence>
<evidence type="ECO:0000313" key="14">
    <source>
        <dbReference type="Proteomes" id="UP001575181"/>
    </source>
</evidence>
<dbReference type="SUPFAM" id="SSF111352">
    <property type="entry name" value="Ammonium transporter"/>
    <property type="match status" value="1"/>
</dbReference>
<keyword evidence="9" id="KW-0807">Transducer</keyword>
<dbReference type="PANTHER" id="PTHR11730:SF6">
    <property type="entry name" value="AMMONIUM TRANSPORTER"/>
    <property type="match status" value="1"/>
</dbReference>
<dbReference type="Gene3D" id="1.10.287.950">
    <property type="entry name" value="Methyl-accepting chemotaxis protein"/>
    <property type="match status" value="1"/>
</dbReference>
<dbReference type="InterPro" id="IPR001905">
    <property type="entry name" value="Ammonium_transpt"/>
</dbReference>
<keyword evidence="5 10" id="KW-1133">Transmembrane helix</keyword>
<feature type="transmembrane region" description="Helical" evidence="10">
    <location>
        <begin position="285"/>
        <end position="303"/>
    </location>
</feature>
<evidence type="ECO:0000256" key="6">
    <source>
        <dbReference type="ARBA" id="ARBA00023136"/>
    </source>
</evidence>
<comment type="similarity">
    <text evidence="2 10">Belongs to the ammonia transporter channel (TC 1.A.11.2) family.</text>
</comment>
<feature type="domain" description="HAMP" evidence="12">
    <location>
        <begin position="429"/>
        <end position="471"/>
    </location>
</feature>
<dbReference type="SUPFAM" id="SSF58104">
    <property type="entry name" value="Methyl-accepting chemotaxis protein (MCP) signaling domain"/>
    <property type="match status" value="1"/>
</dbReference>
<feature type="transmembrane region" description="Helical" evidence="10">
    <location>
        <begin position="180"/>
        <end position="201"/>
    </location>
</feature>
<dbReference type="InterPro" id="IPR029020">
    <property type="entry name" value="Ammonium/urea_transptr"/>
</dbReference>
<dbReference type="Proteomes" id="UP001575181">
    <property type="component" value="Unassembled WGS sequence"/>
</dbReference>
<dbReference type="NCBIfam" id="TIGR00836">
    <property type="entry name" value="amt"/>
    <property type="match status" value="1"/>
</dbReference>
<comment type="subcellular location">
    <subcellularLocation>
        <location evidence="10">Cell membrane</location>
        <topology evidence="10">Multi-pass membrane protein</topology>
    </subcellularLocation>
    <subcellularLocation>
        <location evidence="1">Membrane</location>
        <topology evidence="1">Multi-pass membrane protein</topology>
    </subcellularLocation>
</comment>
<dbReference type="Pfam" id="PF00909">
    <property type="entry name" value="Ammonium_transp"/>
    <property type="match status" value="1"/>
</dbReference>
<evidence type="ECO:0000256" key="3">
    <source>
        <dbReference type="ARBA" id="ARBA00022448"/>
    </source>
</evidence>
<dbReference type="PRINTS" id="PR00342">
    <property type="entry name" value="RHESUSRHD"/>
</dbReference>
<feature type="transmembrane region" description="Helical" evidence="10">
    <location>
        <begin position="371"/>
        <end position="396"/>
    </location>
</feature>
<feature type="transmembrane region" description="Helical" evidence="10">
    <location>
        <begin position="116"/>
        <end position="136"/>
    </location>
</feature>
<evidence type="ECO:0000259" key="11">
    <source>
        <dbReference type="PROSITE" id="PS50111"/>
    </source>
</evidence>
<evidence type="ECO:0000256" key="5">
    <source>
        <dbReference type="ARBA" id="ARBA00022989"/>
    </source>
</evidence>
<dbReference type="InterPro" id="IPR002229">
    <property type="entry name" value="RhesusRHD"/>
</dbReference>
<dbReference type="PROSITE" id="PS01219">
    <property type="entry name" value="AMMONIUM_TRANSP"/>
    <property type="match status" value="1"/>
</dbReference>
<keyword evidence="3 10" id="KW-0813">Transport</keyword>
<proteinExistence type="inferred from homology"/>
<accession>A0ABV4TS38</accession>
<evidence type="ECO:0000313" key="13">
    <source>
        <dbReference type="EMBL" id="MFA9459429.1"/>
    </source>
</evidence>
<feature type="transmembrane region" description="Helical" evidence="10">
    <location>
        <begin position="76"/>
        <end position="96"/>
    </location>
</feature>
<keyword evidence="7 10" id="KW-0924">Ammonia transport</keyword>
<dbReference type="InterPro" id="IPR018047">
    <property type="entry name" value="Ammonium_transpt_CS"/>
</dbReference>
<evidence type="ECO:0000256" key="1">
    <source>
        <dbReference type="ARBA" id="ARBA00004141"/>
    </source>
</evidence>
<dbReference type="SMART" id="SM00283">
    <property type="entry name" value="MA"/>
    <property type="match status" value="1"/>
</dbReference>
<dbReference type="InterPro" id="IPR024041">
    <property type="entry name" value="NH4_transpt_AmtB-like_dom"/>
</dbReference>
<gene>
    <name evidence="13" type="primary">amt</name>
    <name evidence="13" type="ORF">ACERLL_01145</name>
</gene>
<dbReference type="EMBL" id="JBGUAW010000001">
    <property type="protein sequence ID" value="MFA9459429.1"/>
    <property type="molecule type" value="Genomic_DNA"/>
</dbReference>
<comment type="caution">
    <text evidence="13">The sequence shown here is derived from an EMBL/GenBank/DDBJ whole genome shotgun (WGS) entry which is preliminary data.</text>
</comment>
<dbReference type="InterPro" id="IPR004089">
    <property type="entry name" value="MCPsignal_dom"/>
</dbReference>
<evidence type="ECO:0000259" key="12">
    <source>
        <dbReference type="PROSITE" id="PS50885"/>
    </source>
</evidence>
<reference evidence="13 14" key="1">
    <citation type="submission" date="2024-08" db="EMBL/GenBank/DDBJ databases">
        <title>Whole-genome sequencing of halo(alkali)philic microorganisms from hypersaline lakes.</title>
        <authorList>
            <person name="Sorokin D.Y."/>
            <person name="Merkel A.Y."/>
            <person name="Messina E."/>
            <person name="Yakimov M."/>
        </authorList>
    </citation>
    <scope>NUCLEOTIDE SEQUENCE [LARGE SCALE GENOMIC DNA]</scope>
    <source>
        <strain evidence="13 14">Cl-TMA</strain>
    </source>
</reference>
<dbReference type="PROSITE" id="PS50885">
    <property type="entry name" value="HAMP"/>
    <property type="match status" value="1"/>
</dbReference>
<dbReference type="RefSeq" id="WP_373654214.1">
    <property type="nucleotide sequence ID" value="NZ_JBGUAW010000001.1"/>
</dbReference>
<evidence type="ECO:0000256" key="9">
    <source>
        <dbReference type="PROSITE-ProRule" id="PRU00284"/>
    </source>
</evidence>
<feature type="domain" description="Methyl-accepting transducer" evidence="11">
    <location>
        <begin position="476"/>
        <end position="705"/>
    </location>
</feature>
<keyword evidence="14" id="KW-1185">Reference proteome</keyword>
<feature type="transmembrane region" description="Helical" evidence="10">
    <location>
        <begin position="38"/>
        <end position="55"/>
    </location>
</feature>
<evidence type="ECO:0000256" key="10">
    <source>
        <dbReference type="RuleBase" id="RU362002"/>
    </source>
</evidence>
<protein>
    <recommendedName>
        <fullName evidence="10">Ammonium transporter</fullName>
    </recommendedName>
</protein>
<dbReference type="InterPro" id="IPR003660">
    <property type="entry name" value="HAMP_dom"/>
</dbReference>
<evidence type="ECO:0000256" key="7">
    <source>
        <dbReference type="ARBA" id="ARBA00023177"/>
    </source>
</evidence>
<dbReference type="Gene3D" id="1.10.3430.10">
    <property type="entry name" value="Ammonium transporter AmtB like domains"/>
    <property type="match status" value="1"/>
</dbReference>